<dbReference type="InterPro" id="IPR050659">
    <property type="entry name" value="Peptidase_M24B"/>
</dbReference>
<comment type="caution">
    <text evidence="2">The sequence shown here is derived from an EMBL/GenBank/DDBJ whole genome shotgun (WGS) entry which is preliminary data.</text>
</comment>
<accession>A0A327KME8</accession>
<organism evidence="2 3">
    <name type="scientific">Rhodoplanes roseus</name>
    <dbReference type="NCBI Taxonomy" id="29409"/>
    <lineage>
        <taxon>Bacteria</taxon>
        <taxon>Pseudomonadati</taxon>
        <taxon>Pseudomonadota</taxon>
        <taxon>Alphaproteobacteria</taxon>
        <taxon>Hyphomicrobiales</taxon>
        <taxon>Nitrobacteraceae</taxon>
        <taxon>Rhodoplanes</taxon>
    </lineage>
</organism>
<dbReference type="Pfam" id="PF00557">
    <property type="entry name" value="Peptidase_M24"/>
    <property type="match status" value="1"/>
</dbReference>
<evidence type="ECO:0000313" key="3">
    <source>
        <dbReference type="Proteomes" id="UP000249130"/>
    </source>
</evidence>
<dbReference type="Gene3D" id="3.90.230.10">
    <property type="entry name" value="Creatinase/methionine aminopeptidase superfamily"/>
    <property type="match status" value="1"/>
</dbReference>
<dbReference type="PANTHER" id="PTHR46112:SF2">
    <property type="entry name" value="XAA-PRO AMINOPEPTIDASE P-RELATED"/>
    <property type="match status" value="1"/>
</dbReference>
<keyword evidence="3" id="KW-1185">Reference proteome</keyword>
<proteinExistence type="predicted"/>
<sequence length="474" mass="53669">MSYELDHAFLGKPHHQLPRRVYAAQGCDWQYRVDYERLRRQRLEKAREQMEIHDLGALVLYAGANIRYITGSYQGNWKYNINIRYAVLPRGGDPILFETAGSDMQCARIDLPWMHKTRGSNIAEGLKGSASIAAGARERKIDPLTDPGLMMRDNIRPAMTWQWAESAVPYMAERMVASIYEVLKEYGVTKEKIGVDNLDIPSLEAFKKFNINIVNGWPAMSAARVVKTIDEIELLKQSSTIGDAAMWHIKHEWLKPGVTERQIEAKVHELMLRLGCEIIYDIIVASGGNTSPYRRWATDKIIRQGDLVIVDINAVGPSGYFIDYVRCFKCAAKMTQKEIDLYKQTYDSMYAGIEMLKPGNSTADVAAKFPEYDDDTYGTVTLQQFAHSIGITLYEGMWISRAYSLSQPAEIKENMYFAIETFAGHPLLEQTTRLEENVLVGPNGPIIFTLMEHMEEAVGDHSRPGGVDHPSLEK</sequence>
<gene>
    <name evidence="2" type="ORF">CH341_25725</name>
</gene>
<dbReference type="RefSeq" id="WP_111421853.1">
    <property type="nucleotide sequence ID" value="NZ_NPEX01000285.1"/>
</dbReference>
<protein>
    <submittedName>
        <fullName evidence="2">Peptidase M24</fullName>
    </submittedName>
</protein>
<evidence type="ECO:0000259" key="1">
    <source>
        <dbReference type="Pfam" id="PF00557"/>
    </source>
</evidence>
<dbReference type="AlphaFoldDB" id="A0A327KME8"/>
<dbReference type="Gene3D" id="3.40.350.10">
    <property type="entry name" value="Creatinase/prolidase N-terminal domain"/>
    <property type="match status" value="2"/>
</dbReference>
<dbReference type="PANTHER" id="PTHR46112">
    <property type="entry name" value="AMINOPEPTIDASE"/>
    <property type="match status" value="1"/>
</dbReference>
<dbReference type="CDD" id="cd01066">
    <property type="entry name" value="APP_MetAP"/>
    <property type="match status" value="1"/>
</dbReference>
<dbReference type="SUPFAM" id="SSF53092">
    <property type="entry name" value="Creatinase/prolidase N-terminal domain"/>
    <property type="match status" value="1"/>
</dbReference>
<feature type="domain" description="Peptidase M24" evidence="1">
    <location>
        <begin position="233"/>
        <end position="440"/>
    </location>
</feature>
<reference evidence="2 3" key="1">
    <citation type="submission" date="2017-07" db="EMBL/GenBank/DDBJ databases">
        <title>Draft Genome Sequences of Select Purple Nonsulfur Bacteria.</title>
        <authorList>
            <person name="Lasarre B."/>
            <person name="Mckinlay J.B."/>
        </authorList>
    </citation>
    <scope>NUCLEOTIDE SEQUENCE [LARGE SCALE GENOMIC DNA]</scope>
    <source>
        <strain evidence="2 3">DSM 5909</strain>
    </source>
</reference>
<dbReference type="Proteomes" id="UP000249130">
    <property type="component" value="Unassembled WGS sequence"/>
</dbReference>
<name>A0A327KME8_9BRAD</name>
<dbReference type="SUPFAM" id="SSF55920">
    <property type="entry name" value="Creatinase/aminopeptidase"/>
    <property type="match status" value="1"/>
</dbReference>
<dbReference type="InterPro" id="IPR029149">
    <property type="entry name" value="Creatin/AminoP/Spt16_N"/>
</dbReference>
<dbReference type="EMBL" id="NPEX01000285">
    <property type="protein sequence ID" value="RAI39491.1"/>
    <property type="molecule type" value="Genomic_DNA"/>
</dbReference>
<dbReference type="OrthoDB" id="9806388at2"/>
<dbReference type="InterPro" id="IPR036005">
    <property type="entry name" value="Creatinase/aminopeptidase-like"/>
</dbReference>
<evidence type="ECO:0000313" key="2">
    <source>
        <dbReference type="EMBL" id="RAI39491.1"/>
    </source>
</evidence>
<dbReference type="InterPro" id="IPR000994">
    <property type="entry name" value="Pept_M24"/>
</dbReference>